<dbReference type="GO" id="GO:0015031">
    <property type="term" value="P:protein transport"/>
    <property type="evidence" value="ECO:0007669"/>
    <property type="project" value="UniProtKB-KW"/>
</dbReference>
<comment type="subcellular location">
    <subcellularLocation>
        <location evidence="1">Nucleus</location>
        <location evidence="1">Nuclear pore complex</location>
    </subcellularLocation>
</comment>
<keyword evidence="8" id="KW-0539">Nucleus</keyword>
<evidence type="ECO:0000256" key="9">
    <source>
        <dbReference type="ARBA" id="ARBA00026227"/>
    </source>
</evidence>
<evidence type="ECO:0000256" key="11">
    <source>
        <dbReference type="SAM" id="MobiDB-lite"/>
    </source>
</evidence>
<keyword evidence="13" id="KW-1185">Reference proteome</keyword>
<evidence type="ECO:0000256" key="5">
    <source>
        <dbReference type="ARBA" id="ARBA00022927"/>
    </source>
</evidence>
<dbReference type="GO" id="GO:0000822">
    <property type="term" value="F:inositol hexakisphosphate binding"/>
    <property type="evidence" value="ECO:0007669"/>
    <property type="project" value="TreeGrafter"/>
</dbReference>
<gene>
    <name evidence="12" type="primary">gle1</name>
    <name evidence="12" type="ORF">DNF11_3791</name>
</gene>
<dbReference type="GO" id="GO:0005543">
    <property type="term" value="F:phospholipid binding"/>
    <property type="evidence" value="ECO:0007669"/>
    <property type="project" value="TreeGrafter"/>
</dbReference>
<dbReference type="Pfam" id="PF07817">
    <property type="entry name" value="GLE1"/>
    <property type="match status" value="1"/>
</dbReference>
<dbReference type="GO" id="GO:0044614">
    <property type="term" value="C:nuclear pore cytoplasmic filaments"/>
    <property type="evidence" value="ECO:0007669"/>
    <property type="project" value="TreeGrafter"/>
</dbReference>
<organism evidence="12 13">
    <name type="scientific">Malassezia restricta (strain ATCC 96810 / NBRC 103918 / CBS 7877)</name>
    <name type="common">Seborrheic dermatitis infection agent</name>
    <dbReference type="NCBI Taxonomy" id="425264"/>
    <lineage>
        <taxon>Eukaryota</taxon>
        <taxon>Fungi</taxon>
        <taxon>Dikarya</taxon>
        <taxon>Basidiomycota</taxon>
        <taxon>Ustilaginomycotina</taxon>
        <taxon>Malasseziomycetes</taxon>
        <taxon>Malasseziales</taxon>
        <taxon>Malasseziaceae</taxon>
        <taxon>Malassezia</taxon>
    </lineage>
</organism>
<proteinExistence type="inferred from homology"/>
<dbReference type="STRING" id="425264.A0A3G2S9F2"/>
<dbReference type="PANTHER" id="PTHR12960">
    <property type="entry name" value="GLE-1-RELATED"/>
    <property type="match status" value="1"/>
</dbReference>
<dbReference type="Proteomes" id="UP000269793">
    <property type="component" value="Chromosome VIII"/>
</dbReference>
<reference evidence="12 13" key="1">
    <citation type="submission" date="2018-10" db="EMBL/GenBank/DDBJ databases">
        <title>Complete genome sequence of Malassezia restricta CBS 7877.</title>
        <authorList>
            <person name="Morand S.C."/>
            <person name="Bertignac M."/>
            <person name="Iltis A."/>
            <person name="Kolder I."/>
            <person name="Pirovano W."/>
            <person name="Jourdain R."/>
            <person name="Clavaud C."/>
        </authorList>
    </citation>
    <scope>NUCLEOTIDE SEQUENCE [LARGE SCALE GENOMIC DNA]</scope>
    <source>
        <strain evidence="12 13">CBS 7877</strain>
    </source>
</reference>
<dbReference type="InterPro" id="IPR012476">
    <property type="entry name" value="GLE1"/>
</dbReference>
<comment type="similarity">
    <text evidence="2">Belongs to the GLE1 family.</text>
</comment>
<dbReference type="VEuPathDB" id="FungiDB:DNF11_3791"/>
<keyword evidence="4" id="KW-0509">mRNA transport</keyword>
<keyword evidence="3" id="KW-0813">Transport</keyword>
<evidence type="ECO:0000313" key="13">
    <source>
        <dbReference type="Proteomes" id="UP000269793"/>
    </source>
</evidence>
<evidence type="ECO:0000313" key="12">
    <source>
        <dbReference type="EMBL" id="AYO44741.1"/>
    </source>
</evidence>
<feature type="region of interest" description="Disordered" evidence="11">
    <location>
        <begin position="218"/>
        <end position="246"/>
    </location>
</feature>
<keyword evidence="7" id="KW-0906">Nuclear pore complex</keyword>
<dbReference type="Gene3D" id="1.25.40.510">
    <property type="entry name" value="GLE1-like"/>
    <property type="match status" value="1"/>
</dbReference>
<evidence type="ECO:0000256" key="4">
    <source>
        <dbReference type="ARBA" id="ARBA00022816"/>
    </source>
</evidence>
<name>A0A3G2S9F2_MALR7</name>
<dbReference type="GO" id="GO:0005737">
    <property type="term" value="C:cytoplasm"/>
    <property type="evidence" value="ECO:0007669"/>
    <property type="project" value="TreeGrafter"/>
</dbReference>
<evidence type="ECO:0000256" key="10">
    <source>
        <dbReference type="ARBA" id="ARBA00029983"/>
    </source>
</evidence>
<dbReference type="OrthoDB" id="420884at2759"/>
<protein>
    <recommendedName>
        <fullName evidence="9">mRNA export factor GLE1</fullName>
    </recommendedName>
    <alternativeName>
        <fullName evidence="10">Nucleoporin GLE1</fullName>
    </alternativeName>
</protein>
<evidence type="ECO:0000256" key="1">
    <source>
        <dbReference type="ARBA" id="ARBA00004567"/>
    </source>
</evidence>
<dbReference type="PANTHER" id="PTHR12960:SF0">
    <property type="entry name" value="MRNA EXPORT FACTOR GLE1"/>
    <property type="match status" value="1"/>
</dbReference>
<keyword evidence="5" id="KW-0653">Protein transport</keyword>
<dbReference type="EMBL" id="CP033155">
    <property type="protein sequence ID" value="AYO44741.1"/>
    <property type="molecule type" value="Genomic_DNA"/>
</dbReference>
<evidence type="ECO:0000256" key="3">
    <source>
        <dbReference type="ARBA" id="ARBA00022448"/>
    </source>
</evidence>
<evidence type="ECO:0000256" key="2">
    <source>
        <dbReference type="ARBA" id="ARBA00011056"/>
    </source>
</evidence>
<dbReference type="GO" id="GO:0031369">
    <property type="term" value="F:translation initiation factor binding"/>
    <property type="evidence" value="ECO:0007669"/>
    <property type="project" value="TreeGrafter"/>
</dbReference>
<accession>A0A3G2S9F2</accession>
<keyword evidence="6" id="KW-0811">Translocation</keyword>
<evidence type="ECO:0000256" key="7">
    <source>
        <dbReference type="ARBA" id="ARBA00023132"/>
    </source>
</evidence>
<dbReference type="AlphaFoldDB" id="A0A3G2S9F2"/>
<dbReference type="GO" id="GO:0016973">
    <property type="term" value="P:poly(A)+ mRNA export from nucleus"/>
    <property type="evidence" value="ECO:0007669"/>
    <property type="project" value="InterPro"/>
</dbReference>
<evidence type="ECO:0000256" key="8">
    <source>
        <dbReference type="ARBA" id="ARBA00023242"/>
    </source>
</evidence>
<evidence type="ECO:0000256" key="6">
    <source>
        <dbReference type="ARBA" id="ARBA00023010"/>
    </source>
</evidence>
<sequence length="579" mass="65998">MWSGKNLSSQHDEAALALHVERNMVMATGRVSHIVYPRPTGRYVYESSSEEDEYDEGARYVPMDALASDDDSDSEWDAPDRATRLSMAHIRLANELDPWERWENVCEKRAWERVRRARTLEPSVRASAPTYQQDTNVDEVQNMLARFQIQQRAVEQKEREGFEKRNAKLWEGIELAIRQAEMRAADEAKQLAEARKKQEEAEVKAKLARDAELARIESEKKEQEAKKREEEAKVRAQAEQNEKERAANVYRGGSHVWETAQTEYAHWQERMKYVKQNILPNVAQRSDWRKQCFAAKRAITPKIGQLTNSSTEIARITAAISDVLQQARDVPDSDAATCLYFWMLNHLAKCLIRQAEQEVAARQQTAFPLARLIMGLQLRGHAAVGDVLMARLVKKCPWVLAYLPNRGGEDDASYRKRLGFKTVDEPMQTYSARIAGISALYFACLQTNLESVAACVALPPGVSVRDAAQHIPDALRPGRLWTWQIRSMTPPLTEQRLVMPLWCTFLEMAGPVVLQRYKRQQAKILTLLLQEGIQNNRLGVQEADDTQKAARVRLTLLLETWSANQSFGEHASPGRDMDT</sequence>
<dbReference type="InterPro" id="IPR038506">
    <property type="entry name" value="GLE1-like_sf"/>
</dbReference>